<evidence type="ECO:0000256" key="3">
    <source>
        <dbReference type="ARBA" id="ARBA00023163"/>
    </source>
</evidence>
<dbReference type="Pfam" id="PF01638">
    <property type="entry name" value="HxlR"/>
    <property type="match status" value="1"/>
</dbReference>
<sequence>MENTNICPVDYVVDLISGKWKVLIIWHLKFSKKRFGQLQRNLDGVSKKVLSQHLRELEKSGLIKRDVIPSLPVQEEFSLTERGMELSTILEEINRFGSVLLKGPTIS</sequence>
<comment type="caution">
    <text evidence="5">The sequence shown here is derived from an EMBL/GenBank/DDBJ whole genome shotgun (WGS) entry which is preliminary data.</text>
</comment>
<evidence type="ECO:0000256" key="2">
    <source>
        <dbReference type="ARBA" id="ARBA00023125"/>
    </source>
</evidence>
<dbReference type="Gene3D" id="1.10.10.10">
    <property type="entry name" value="Winged helix-like DNA-binding domain superfamily/Winged helix DNA-binding domain"/>
    <property type="match status" value="1"/>
</dbReference>
<dbReference type="PROSITE" id="PS51118">
    <property type="entry name" value="HTH_HXLR"/>
    <property type="match status" value="1"/>
</dbReference>
<keyword evidence="3" id="KW-0804">Transcription</keyword>
<dbReference type="AlphaFoldDB" id="A0A4R1AQK7"/>
<evidence type="ECO:0000313" key="5">
    <source>
        <dbReference type="EMBL" id="TCJ01812.1"/>
    </source>
</evidence>
<evidence type="ECO:0000256" key="1">
    <source>
        <dbReference type="ARBA" id="ARBA00023015"/>
    </source>
</evidence>
<dbReference type="SUPFAM" id="SSF46785">
    <property type="entry name" value="Winged helix' DNA-binding domain"/>
    <property type="match status" value="1"/>
</dbReference>
<gene>
    <name evidence="5" type="ORF">E0Y62_22345</name>
</gene>
<proteinExistence type="predicted"/>
<dbReference type="InterPro" id="IPR036388">
    <property type="entry name" value="WH-like_DNA-bd_sf"/>
</dbReference>
<dbReference type="Proteomes" id="UP000293846">
    <property type="component" value="Unassembled WGS sequence"/>
</dbReference>
<dbReference type="STRING" id="1742358.GCA_001439605_01784"/>
<dbReference type="RefSeq" id="WP_131238249.1">
    <property type="nucleotide sequence ID" value="NZ_SJTH01000049.1"/>
</dbReference>
<feature type="domain" description="HTH hxlR-type" evidence="4">
    <location>
        <begin position="7"/>
        <end position="105"/>
    </location>
</feature>
<dbReference type="GO" id="GO:0003677">
    <property type="term" value="F:DNA binding"/>
    <property type="evidence" value="ECO:0007669"/>
    <property type="project" value="UniProtKB-KW"/>
</dbReference>
<organism evidence="5 6">
    <name type="scientific">Cytobacillus praedii</name>
    <dbReference type="NCBI Taxonomy" id="1742358"/>
    <lineage>
        <taxon>Bacteria</taxon>
        <taxon>Bacillati</taxon>
        <taxon>Bacillota</taxon>
        <taxon>Bacilli</taxon>
        <taxon>Bacillales</taxon>
        <taxon>Bacillaceae</taxon>
        <taxon>Cytobacillus</taxon>
    </lineage>
</organism>
<keyword evidence="1" id="KW-0805">Transcription regulation</keyword>
<dbReference type="OrthoDB" id="9791143at2"/>
<reference evidence="5 6" key="1">
    <citation type="submission" date="2019-03" db="EMBL/GenBank/DDBJ databases">
        <authorList>
            <person name="Jensen L."/>
            <person name="Storgaard J."/>
            <person name="Sulaj E."/>
            <person name="Schramm A."/>
            <person name="Marshall I.P.G."/>
        </authorList>
    </citation>
    <scope>NUCLEOTIDE SEQUENCE [LARGE SCALE GENOMIC DNA]</scope>
    <source>
        <strain evidence="5 6">2017H2G3</strain>
    </source>
</reference>
<evidence type="ECO:0000259" key="4">
    <source>
        <dbReference type="PROSITE" id="PS51118"/>
    </source>
</evidence>
<dbReference type="InterPro" id="IPR002577">
    <property type="entry name" value="HTH_HxlR"/>
</dbReference>
<dbReference type="EMBL" id="SJTH01000049">
    <property type="protein sequence ID" value="TCJ01812.1"/>
    <property type="molecule type" value="Genomic_DNA"/>
</dbReference>
<dbReference type="PANTHER" id="PTHR33204:SF37">
    <property type="entry name" value="HTH-TYPE TRANSCRIPTIONAL REGULATOR YODB"/>
    <property type="match status" value="1"/>
</dbReference>
<protein>
    <submittedName>
        <fullName evidence="5">Transcriptional regulator</fullName>
    </submittedName>
</protein>
<dbReference type="InterPro" id="IPR036390">
    <property type="entry name" value="WH_DNA-bd_sf"/>
</dbReference>
<dbReference type="CDD" id="cd00090">
    <property type="entry name" value="HTH_ARSR"/>
    <property type="match status" value="1"/>
</dbReference>
<dbReference type="PANTHER" id="PTHR33204">
    <property type="entry name" value="TRANSCRIPTIONAL REGULATOR, MARR FAMILY"/>
    <property type="match status" value="1"/>
</dbReference>
<keyword evidence="2" id="KW-0238">DNA-binding</keyword>
<name>A0A4R1AQK7_9BACI</name>
<evidence type="ECO:0000313" key="6">
    <source>
        <dbReference type="Proteomes" id="UP000293846"/>
    </source>
</evidence>
<dbReference type="InterPro" id="IPR011991">
    <property type="entry name" value="ArsR-like_HTH"/>
</dbReference>
<keyword evidence="6" id="KW-1185">Reference proteome</keyword>
<accession>A0A4R1AQK7</accession>